<gene>
    <name evidence="5" type="ORF">DYB26_007455</name>
    <name evidence="4" type="ORF">DYB30_011786</name>
    <name evidence="6" type="ORF">DYB31_012237</name>
    <name evidence="3" type="ORF">DYB34_012595</name>
</gene>
<comment type="caution">
    <text evidence="4">The sequence shown here is derived from an EMBL/GenBank/DDBJ whole genome shotgun (WGS) entry which is preliminary data.</text>
</comment>
<evidence type="ECO:0000313" key="8">
    <source>
        <dbReference type="Proteomes" id="UP000266643"/>
    </source>
</evidence>
<dbReference type="AlphaFoldDB" id="A0A397CJ63"/>
<feature type="region of interest" description="Disordered" evidence="1">
    <location>
        <begin position="70"/>
        <end position="105"/>
    </location>
</feature>
<evidence type="ECO:0000313" key="6">
    <source>
        <dbReference type="EMBL" id="RHZ22578.1"/>
    </source>
</evidence>
<dbReference type="EMBL" id="QUTB01008758">
    <property type="protein sequence ID" value="RHY41722.1"/>
    <property type="molecule type" value="Genomic_DNA"/>
</dbReference>
<evidence type="ECO:0000313" key="10">
    <source>
        <dbReference type="Proteomes" id="UP000286510"/>
    </source>
</evidence>
<evidence type="ECO:0000313" key="7">
    <source>
        <dbReference type="Proteomes" id="UP000266196"/>
    </source>
</evidence>
<accession>A0A397CJ63</accession>
<dbReference type="Proteomes" id="UP000286510">
    <property type="component" value="Unassembled WGS sequence"/>
</dbReference>
<dbReference type="EMBL" id="QUTF01017908">
    <property type="protein sequence ID" value="RHZ03330.1"/>
    <property type="molecule type" value="Genomic_DNA"/>
</dbReference>
<reference evidence="7 8" key="1">
    <citation type="submission" date="2018-08" db="EMBL/GenBank/DDBJ databases">
        <title>Aphanomyces genome sequencing and annotation.</title>
        <authorList>
            <person name="Minardi D."/>
            <person name="Oidtmann B."/>
            <person name="Van Der Giezen M."/>
            <person name="Studholme D.J."/>
        </authorList>
    </citation>
    <scope>NUCLEOTIDE SEQUENCE [LARGE SCALE GENOMIC DNA]</scope>
    <source>
        <strain evidence="6 7">197901</strain>
        <strain evidence="4 8">D2</strain>
        <strain evidence="5 10">FDL457</strain>
        <strain evidence="3 9">Si</strain>
    </source>
</reference>
<organism evidence="4 8">
    <name type="scientific">Aphanomyces astaci</name>
    <name type="common">Crayfish plague agent</name>
    <dbReference type="NCBI Taxonomy" id="112090"/>
    <lineage>
        <taxon>Eukaryota</taxon>
        <taxon>Sar</taxon>
        <taxon>Stramenopiles</taxon>
        <taxon>Oomycota</taxon>
        <taxon>Saprolegniomycetes</taxon>
        <taxon>Saprolegniales</taxon>
        <taxon>Verrucalvaceae</taxon>
        <taxon>Aphanomyces</taxon>
    </lineage>
</organism>
<proteinExistence type="predicted"/>
<evidence type="ECO:0000313" key="9">
    <source>
        <dbReference type="Proteomes" id="UP000283543"/>
    </source>
</evidence>
<dbReference type="Proteomes" id="UP000266196">
    <property type="component" value="Unassembled WGS sequence"/>
</dbReference>
<evidence type="ECO:0000313" key="5">
    <source>
        <dbReference type="EMBL" id="RHZ03330.1"/>
    </source>
</evidence>
<evidence type="ECO:0000256" key="2">
    <source>
        <dbReference type="SAM" id="SignalP"/>
    </source>
</evidence>
<sequence length="284" mass="31419">MKSTAFLTPIALIMIKIVQVASAERVNPQCGKCTNRYFAGNNTCYLWWSKAQCDSVDVYKGCGAGGNDPLPPPSSELVPPPSSELVPPPPSELVPPPPNELMPPPPNVPKPKPWVLDCVAFATELVPGLLLLNYLVPITLVGRPRYLTREERLDILHLLEHYRSLDGKDASRCVAKQLGRSEKVVREMWKLYLSDRSVVAATVAANHANHKTTVPTTRLVINGIQEFVRNRRLEYERTVTIDVLRFLEAKGYVDVDIDSSRAIQPSREVCRGSWNALGTDVGAA</sequence>
<protein>
    <submittedName>
        <fullName evidence="4">Uncharacterized protein</fullName>
    </submittedName>
</protein>
<dbReference type="Proteomes" id="UP000283543">
    <property type="component" value="Unassembled WGS sequence"/>
</dbReference>
<evidence type="ECO:0000313" key="4">
    <source>
        <dbReference type="EMBL" id="RHY47475.1"/>
    </source>
</evidence>
<dbReference type="EMBL" id="QUTD01008117">
    <property type="protein sequence ID" value="RHY47475.1"/>
    <property type="molecule type" value="Genomic_DNA"/>
</dbReference>
<evidence type="ECO:0000313" key="3">
    <source>
        <dbReference type="EMBL" id="RHY41722.1"/>
    </source>
</evidence>
<keyword evidence="2" id="KW-0732">Signal</keyword>
<feature type="signal peptide" evidence="2">
    <location>
        <begin position="1"/>
        <end position="23"/>
    </location>
</feature>
<evidence type="ECO:0000256" key="1">
    <source>
        <dbReference type="SAM" id="MobiDB-lite"/>
    </source>
</evidence>
<dbReference type="Proteomes" id="UP000266643">
    <property type="component" value="Unassembled WGS sequence"/>
</dbReference>
<dbReference type="EMBL" id="QUTE01008799">
    <property type="protein sequence ID" value="RHZ22578.1"/>
    <property type="molecule type" value="Genomic_DNA"/>
</dbReference>
<feature type="chain" id="PRO_5035662877" evidence="2">
    <location>
        <begin position="24"/>
        <end position="284"/>
    </location>
</feature>
<name>A0A397CJ63_APHAT</name>